<proteinExistence type="predicted"/>
<accession>A0A4V2K2P3</accession>
<evidence type="ECO:0000313" key="1">
    <source>
        <dbReference type="EMBL" id="TBU59437.1"/>
    </source>
</evidence>
<reference evidence="1 2" key="1">
    <citation type="submission" date="2019-01" db="EMBL/GenBank/DDBJ databases">
        <title>Draft genome sequences of three monokaryotic isolates of the white-rot basidiomycete fungus Dichomitus squalens.</title>
        <authorList>
            <consortium name="DOE Joint Genome Institute"/>
            <person name="Lopez S.C."/>
            <person name="Andreopoulos B."/>
            <person name="Pangilinan J."/>
            <person name="Lipzen A."/>
            <person name="Riley R."/>
            <person name="Ahrendt S."/>
            <person name="Ng V."/>
            <person name="Barry K."/>
            <person name="Daum C."/>
            <person name="Grigoriev I.V."/>
            <person name="Hilden K.S."/>
            <person name="Makela M.R."/>
            <person name="de Vries R.P."/>
        </authorList>
    </citation>
    <scope>NUCLEOTIDE SEQUENCE [LARGE SCALE GENOMIC DNA]</scope>
    <source>
        <strain evidence="1 2">CBS 464.89</strain>
    </source>
</reference>
<sequence length="90" mass="10044">MRCHTTMLYPPITRQYSERREKSRTSSCVHSLPGCSRSFVDGSGASFPRTTRTQIMTRKPGRMGAFPRADLGACVAVGLWIPTKLLLRAE</sequence>
<organism evidence="1 2">
    <name type="scientific">Dichomitus squalens</name>
    <dbReference type="NCBI Taxonomy" id="114155"/>
    <lineage>
        <taxon>Eukaryota</taxon>
        <taxon>Fungi</taxon>
        <taxon>Dikarya</taxon>
        <taxon>Basidiomycota</taxon>
        <taxon>Agaricomycotina</taxon>
        <taxon>Agaricomycetes</taxon>
        <taxon>Polyporales</taxon>
        <taxon>Polyporaceae</taxon>
        <taxon>Dichomitus</taxon>
    </lineage>
</organism>
<name>A0A4V2K2P3_9APHY</name>
<evidence type="ECO:0000313" key="2">
    <source>
        <dbReference type="Proteomes" id="UP000292082"/>
    </source>
</evidence>
<dbReference type="AlphaFoldDB" id="A0A4V2K2P3"/>
<dbReference type="EMBL" id="ML145114">
    <property type="protein sequence ID" value="TBU59437.1"/>
    <property type="molecule type" value="Genomic_DNA"/>
</dbReference>
<dbReference type="Proteomes" id="UP000292082">
    <property type="component" value="Unassembled WGS sequence"/>
</dbReference>
<gene>
    <name evidence="1" type="ORF">BD310DRAFT_925120</name>
</gene>
<protein>
    <submittedName>
        <fullName evidence="1">Uncharacterized protein</fullName>
    </submittedName>
</protein>
<keyword evidence="2" id="KW-1185">Reference proteome</keyword>